<dbReference type="AlphaFoldDB" id="A0A4Q7P5Z9"/>
<keyword evidence="2" id="KW-1185">Reference proteome</keyword>
<reference evidence="1 2" key="1">
    <citation type="submission" date="2019-02" db="EMBL/GenBank/DDBJ databases">
        <title>Genomic Encyclopedia of Archaeal and Bacterial Type Strains, Phase II (KMG-II): from individual species to whole genera.</title>
        <authorList>
            <person name="Goeker M."/>
        </authorList>
    </citation>
    <scope>NUCLEOTIDE SEQUENCE [LARGE SCALE GENOMIC DNA]</scope>
    <source>
        <strain evidence="1 2">DSM 21411</strain>
    </source>
</reference>
<dbReference type="RefSeq" id="WP_130274090.1">
    <property type="nucleotide sequence ID" value="NZ_SGXG01000001.1"/>
</dbReference>
<dbReference type="OrthoDB" id="1091850at2"/>
<protein>
    <submittedName>
        <fullName evidence="1">Heme-binding HmuY-like protein</fullName>
    </submittedName>
</protein>
<dbReference type="Pfam" id="PF14064">
    <property type="entry name" value="HmuY"/>
    <property type="match status" value="1"/>
</dbReference>
<accession>A0A4Q7P5Z9</accession>
<evidence type="ECO:0000313" key="2">
    <source>
        <dbReference type="Proteomes" id="UP000292209"/>
    </source>
</evidence>
<gene>
    <name evidence="1" type="ORF">BC751_0419</name>
</gene>
<name>A0A4Q7P5Z9_9BACT</name>
<comment type="caution">
    <text evidence="1">The sequence shown here is derived from an EMBL/GenBank/DDBJ whole genome shotgun (WGS) entry which is preliminary data.</text>
</comment>
<dbReference type="CDD" id="cd12105">
    <property type="entry name" value="HmuY"/>
    <property type="match status" value="1"/>
</dbReference>
<sequence length="353" mass="38943">MITSKNIHHYIIGALAAFMLSCAESEDPILGVPPVEEGFIEINGGGATFPNSVFINLSKGEQLPVSRKKWDLAFSTGTDFKVLINGTTGALAYPTGIFDMNAVGELQAEALRSSGRLEMSFTNMESILFVDLPSDPLSAPVMGSVSTSAASNQVYILNRGSFGLDPRPWKKIRVLIQDGKYLLQHADITSTTFSTMEVSKNKDFNFVYVSLEEGVVQVEPKKEDWDFMWSAGTSTTPFPQAVNGTLAYPFQDLVFHNVYGKVGAVQIMESDIAYENFTENNLTGLEFIQNNRLIIGSNWRGGGGPNVSPTIRNDRYYIIRDSRGNIYKVRFVALTRDGERGRPSFEFALIKGV</sequence>
<evidence type="ECO:0000313" key="1">
    <source>
        <dbReference type="EMBL" id="RZS94908.1"/>
    </source>
</evidence>
<dbReference type="Proteomes" id="UP000292209">
    <property type="component" value="Unassembled WGS sequence"/>
</dbReference>
<proteinExistence type="predicted"/>
<dbReference type="EMBL" id="SGXG01000001">
    <property type="protein sequence ID" value="RZS94908.1"/>
    <property type="molecule type" value="Genomic_DNA"/>
</dbReference>
<dbReference type="PROSITE" id="PS51257">
    <property type="entry name" value="PROKAR_LIPOPROTEIN"/>
    <property type="match status" value="1"/>
</dbReference>
<organism evidence="1 2">
    <name type="scientific">Cecembia calidifontis</name>
    <dbReference type="NCBI Taxonomy" id="1187080"/>
    <lineage>
        <taxon>Bacteria</taxon>
        <taxon>Pseudomonadati</taxon>
        <taxon>Bacteroidota</taxon>
        <taxon>Cytophagia</taxon>
        <taxon>Cytophagales</taxon>
        <taxon>Cyclobacteriaceae</taxon>
        <taxon>Cecembia</taxon>
    </lineage>
</organism>
<dbReference type="InterPro" id="IPR025921">
    <property type="entry name" value="HmuY"/>
</dbReference>